<dbReference type="GO" id="GO:0043565">
    <property type="term" value="F:sequence-specific DNA binding"/>
    <property type="evidence" value="ECO:0007669"/>
    <property type="project" value="InterPro"/>
</dbReference>
<dbReference type="InterPro" id="IPR011051">
    <property type="entry name" value="RmlC_Cupin_sf"/>
</dbReference>
<dbReference type="InterPro" id="IPR013096">
    <property type="entry name" value="Cupin_2"/>
</dbReference>
<keyword evidence="1" id="KW-0805">Transcription regulation</keyword>
<dbReference type="eggNOG" id="COG4977">
    <property type="taxonomic scope" value="Bacteria"/>
</dbReference>
<protein>
    <submittedName>
        <fullName evidence="5">Transcriptional regulator, AraC family</fullName>
    </submittedName>
</protein>
<dbReference type="CDD" id="cd02209">
    <property type="entry name" value="cupin_XRE_C"/>
    <property type="match status" value="1"/>
</dbReference>
<dbReference type="Gene3D" id="1.10.10.60">
    <property type="entry name" value="Homeodomain-like"/>
    <property type="match status" value="2"/>
</dbReference>
<gene>
    <name evidence="5" type="ORF">PaelaDRAFT_3895</name>
</gene>
<sequence length="283" mass="32465">MKTSIFELVETADDLPFDVSLHRVNYVPSHWHNSVEIIFVLSGNLEVTVGNERHTITEGDVFVINSSHVHEVIGLDMNIIATFLIPMVFLKENIKGIEDIQFECNSSAVRPEQKSGLDRIRQMLAEMVELKQKKGEAYELDMGIRMLAVFSMLIKQFKSSETGGAINEKYMERMLRIINYIDEHYNEPITLQSIAKQEVLSVPYLSKFFSENIGLNFQSYLTSIRLKNAVEELLRHEDLPIADLALSHGFPNAKSFYTAFKNKYRMTPHEYRNVNSIGLTGKR</sequence>
<evidence type="ECO:0000313" key="5">
    <source>
        <dbReference type="EMBL" id="EHB62652.1"/>
    </source>
</evidence>
<reference evidence="5 6" key="1">
    <citation type="submission" date="2011-09" db="EMBL/GenBank/DDBJ databases">
        <title>The draft genome of Paenibacillus lactis 154.</title>
        <authorList>
            <consortium name="US DOE Joint Genome Institute (JGI-PGF)"/>
            <person name="Lucas S."/>
            <person name="Han J."/>
            <person name="Lapidus A."/>
            <person name="Cheng J.-F."/>
            <person name="Goodwin L."/>
            <person name="Pitluck S."/>
            <person name="Peters L."/>
            <person name="Land M.L."/>
            <person name="Hauser L."/>
            <person name="Siebers A."/>
            <person name="Thelen M."/>
            <person name="Hugenholtz P."/>
            <person name="Allgaier M."/>
            <person name="Woyke T.J."/>
        </authorList>
    </citation>
    <scope>NUCLEOTIDE SEQUENCE [LARGE SCALE GENOMIC DNA]</scope>
    <source>
        <strain evidence="5 6">154</strain>
    </source>
</reference>
<dbReference type="SMART" id="SM00342">
    <property type="entry name" value="HTH_ARAC"/>
    <property type="match status" value="1"/>
</dbReference>
<dbReference type="Proteomes" id="UP000003891">
    <property type="component" value="Unassembled WGS sequence"/>
</dbReference>
<dbReference type="PANTHER" id="PTHR43280:SF2">
    <property type="entry name" value="HTH-TYPE TRANSCRIPTIONAL REGULATOR EXSA"/>
    <property type="match status" value="1"/>
</dbReference>
<dbReference type="InterPro" id="IPR009057">
    <property type="entry name" value="Homeodomain-like_sf"/>
</dbReference>
<dbReference type="Pfam" id="PF07883">
    <property type="entry name" value="Cupin_2"/>
    <property type="match status" value="1"/>
</dbReference>
<dbReference type="STRING" id="743719.PaelaDRAFT_3895"/>
<evidence type="ECO:0000256" key="2">
    <source>
        <dbReference type="ARBA" id="ARBA00023125"/>
    </source>
</evidence>
<dbReference type="PATRIC" id="fig|743719.3.peg.3953"/>
<proteinExistence type="predicted"/>
<keyword evidence="3" id="KW-0804">Transcription</keyword>
<organism evidence="5 6">
    <name type="scientific">Paenibacillus lactis 154</name>
    <dbReference type="NCBI Taxonomy" id="743719"/>
    <lineage>
        <taxon>Bacteria</taxon>
        <taxon>Bacillati</taxon>
        <taxon>Bacillota</taxon>
        <taxon>Bacilli</taxon>
        <taxon>Bacillales</taxon>
        <taxon>Paenibacillaceae</taxon>
        <taxon>Paenibacillus</taxon>
    </lineage>
</organism>
<dbReference type="PROSITE" id="PS01124">
    <property type="entry name" value="HTH_ARAC_FAMILY_2"/>
    <property type="match status" value="1"/>
</dbReference>
<evidence type="ECO:0000259" key="4">
    <source>
        <dbReference type="PROSITE" id="PS01124"/>
    </source>
</evidence>
<name>G4HIT4_9BACL</name>
<dbReference type="RefSeq" id="WP_007131059.1">
    <property type="nucleotide sequence ID" value="NZ_AGIP01000009.1"/>
</dbReference>
<evidence type="ECO:0000256" key="1">
    <source>
        <dbReference type="ARBA" id="ARBA00023015"/>
    </source>
</evidence>
<keyword evidence="2" id="KW-0238">DNA-binding</keyword>
<dbReference type="Gene3D" id="2.60.120.10">
    <property type="entry name" value="Jelly Rolls"/>
    <property type="match status" value="1"/>
</dbReference>
<dbReference type="EMBL" id="AGIP01000009">
    <property type="protein sequence ID" value="EHB62652.1"/>
    <property type="molecule type" value="Genomic_DNA"/>
</dbReference>
<dbReference type="InterPro" id="IPR018060">
    <property type="entry name" value="HTH_AraC"/>
</dbReference>
<dbReference type="SUPFAM" id="SSF51182">
    <property type="entry name" value="RmlC-like cupins"/>
    <property type="match status" value="1"/>
</dbReference>
<feature type="domain" description="HTH araC/xylS-type" evidence="4">
    <location>
        <begin position="175"/>
        <end position="274"/>
    </location>
</feature>
<dbReference type="Pfam" id="PF12833">
    <property type="entry name" value="HTH_18"/>
    <property type="match status" value="1"/>
</dbReference>
<evidence type="ECO:0000256" key="3">
    <source>
        <dbReference type="ARBA" id="ARBA00023163"/>
    </source>
</evidence>
<dbReference type="GO" id="GO:0003700">
    <property type="term" value="F:DNA-binding transcription factor activity"/>
    <property type="evidence" value="ECO:0007669"/>
    <property type="project" value="InterPro"/>
</dbReference>
<dbReference type="InterPro" id="IPR018062">
    <property type="entry name" value="HTH_AraC-typ_CS"/>
</dbReference>
<evidence type="ECO:0000313" key="6">
    <source>
        <dbReference type="Proteomes" id="UP000003891"/>
    </source>
</evidence>
<dbReference type="AlphaFoldDB" id="G4HIT4"/>
<accession>G4HIT4</accession>
<dbReference type="SUPFAM" id="SSF46689">
    <property type="entry name" value="Homeodomain-like"/>
    <property type="match status" value="2"/>
</dbReference>
<dbReference type="PROSITE" id="PS00041">
    <property type="entry name" value="HTH_ARAC_FAMILY_1"/>
    <property type="match status" value="1"/>
</dbReference>
<dbReference type="PANTHER" id="PTHR43280">
    <property type="entry name" value="ARAC-FAMILY TRANSCRIPTIONAL REGULATOR"/>
    <property type="match status" value="1"/>
</dbReference>
<dbReference type="InterPro" id="IPR014710">
    <property type="entry name" value="RmlC-like_jellyroll"/>
</dbReference>